<dbReference type="Proteomes" id="UP000029227">
    <property type="component" value="Unassembled WGS sequence"/>
</dbReference>
<dbReference type="InterPro" id="IPR037031">
    <property type="entry name" value="AstB_sf"/>
</dbReference>
<dbReference type="EC" id="3.5.3.23" evidence="1"/>
<sequence>MTDAELAAVNPHTLMNASLFQQLNTWVDTHYRDRLTDADLADPQLWEESRTALDSLTQIMGLGAIYPFQR</sequence>
<evidence type="ECO:0000313" key="2">
    <source>
        <dbReference type="Proteomes" id="UP000029227"/>
    </source>
</evidence>
<dbReference type="Gene3D" id="3.75.10.20">
    <property type="entry name" value="Succinylarginine dihydrolase"/>
    <property type="match status" value="1"/>
</dbReference>
<dbReference type="AlphaFoldDB" id="A0A090R3Y0"/>
<dbReference type="GO" id="GO:0009015">
    <property type="term" value="F:N-succinylarginine dihydrolase activity"/>
    <property type="evidence" value="ECO:0007669"/>
    <property type="project" value="UniProtKB-EC"/>
</dbReference>
<dbReference type="eggNOG" id="COG3724">
    <property type="taxonomic scope" value="Bacteria"/>
</dbReference>
<protein>
    <submittedName>
        <fullName evidence="1">Succinylarginine dihydrolase</fullName>
        <ecNumber evidence="1">3.5.3.23</ecNumber>
    </submittedName>
</protein>
<gene>
    <name evidence="1" type="ORF">JCM19237_5235</name>
</gene>
<dbReference type="STRING" id="754436.JCM19237_5235"/>
<dbReference type="GO" id="GO:0006525">
    <property type="term" value="P:arginine metabolic process"/>
    <property type="evidence" value="ECO:0007669"/>
    <property type="project" value="InterPro"/>
</dbReference>
<dbReference type="Pfam" id="PF04996">
    <property type="entry name" value="AstB"/>
    <property type="match status" value="1"/>
</dbReference>
<comment type="caution">
    <text evidence="1">The sequence shown here is derived from an EMBL/GenBank/DDBJ whole genome shotgun (WGS) entry which is preliminary data.</text>
</comment>
<dbReference type="InterPro" id="IPR007079">
    <property type="entry name" value="SuccinylArg_d-Hdrlase_AstB"/>
</dbReference>
<organism evidence="1 2">
    <name type="scientific">Photobacterium aphoticum</name>
    <dbReference type="NCBI Taxonomy" id="754436"/>
    <lineage>
        <taxon>Bacteria</taxon>
        <taxon>Pseudomonadati</taxon>
        <taxon>Pseudomonadota</taxon>
        <taxon>Gammaproteobacteria</taxon>
        <taxon>Vibrionales</taxon>
        <taxon>Vibrionaceae</taxon>
        <taxon>Photobacterium</taxon>
    </lineage>
</organism>
<accession>A0A090R3Y0</accession>
<evidence type="ECO:0000313" key="1">
    <source>
        <dbReference type="EMBL" id="GAL02342.1"/>
    </source>
</evidence>
<keyword evidence="1" id="KW-0378">Hydrolase</keyword>
<reference evidence="1 2" key="1">
    <citation type="journal article" date="2014" name="Genome Announc.">
        <title>Draft Genome Sequences of Two Vibrionaceae Species, Vibrio ponticus C121 and Photobacterium aphoticum C119, Isolated as Coral Reef Microbiota.</title>
        <authorList>
            <person name="Al-saari N."/>
            <person name="Meirelles P.M."/>
            <person name="Mino S."/>
            <person name="Suda W."/>
            <person name="Oshima K."/>
            <person name="Hattori M."/>
            <person name="Ohkuma M."/>
            <person name="Thompson F.L."/>
            <person name="Gomez-Gil B."/>
            <person name="Sawabe T."/>
            <person name="Sawabe T."/>
        </authorList>
    </citation>
    <scope>NUCLEOTIDE SEQUENCE [LARGE SCALE GENOMIC DNA]</scope>
    <source>
        <strain evidence="1 2">JCM 19237</strain>
    </source>
</reference>
<dbReference type="SUPFAM" id="SSF55909">
    <property type="entry name" value="Pentein"/>
    <property type="match status" value="1"/>
</dbReference>
<name>A0A090R3Y0_9GAMM</name>
<dbReference type="EMBL" id="BBMN01000001">
    <property type="protein sequence ID" value="GAL02342.1"/>
    <property type="molecule type" value="Genomic_DNA"/>
</dbReference>
<proteinExistence type="predicted"/>